<dbReference type="SUPFAM" id="SSF56204">
    <property type="entry name" value="Hect, E3 ligase catalytic domain"/>
    <property type="match status" value="1"/>
</dbReference>
<evidence type="ECO:0000256" key="4">
    <source>
        <dbReference type="ARBA" id="ARBA00022679"/>
    </source>
</evidence>
<comment type="catalytic activity">
    <reaction evidence="1">
        <text>S-ubiquitinyl-[E2 ubiquitin-conjugating enzyme]-L-cysteine + [acceptor protein]-L-lysine = [E2 ubiquitin-conjugating enzyme]-L-cysteine + N(6)-ubiquitinyl-[acceptor protein]-L-lysine.</text>
        <dbReference type="EC" id="2.3.2.26"/>
    </reaction>
</comment>
<evidence type="ECO:0000256" key="5">
    <source>
        <dbReference type="ARBA" id="ARBA00022786"/>
    </source>
</evidence>
<dbReference type="InterPro" id="IPR057948">
    <property type="entry name" value="TPR_TRIP12_N"/>
</dbReference>
<dbReference type="InterPro" id="IPR035983">
    <property type="entry name" value="Hect_E3_ubiquitin_ligase"/>
</dbReference>
<feature type="compositionally biased region" description="Low complexity" evidence="7">
    <location>
        <begin position="44"/>
        <end position="57"/>
    </location>
</feature>
<evidence type="ECO:0000256" key="6">
    <source>
        <dbReference type="PROSITE-ProRule" id="PRU00104"/>
    </source>
</evidence>
<evidence type="ECO:0000259" key="8">
    <source>
        <dbReference type="PROSITE" id="PS50237"/>
    </source>
</evidence>
<dbReference type="Proteomes" id="UP001417504">
    <property type="component" value="Unassembled WGS sequence"/>
</dbReference>
<dbReference type="SMART" id="SM00119">
    <property type="entry name" value="HECTc"/>
    <property type="match status" value="1"/>
</dbReference>
<evidence type="ECO:0000313" key="10">
    <source>
        <dbReference type="Proteomes" id="UP001417504"/>
    </source>
</evidence>
<feature type="active site" description="Glycyl thioester intermediate" evidence="6">
    <location>
        <position position="1517"/>
    </location>
</feature>
<evidence type="ECO:0000256" key="7">
    <source>
        <dbReference type="SAM" id="MobiDB-lite"/>
    </source>
</evidence>
<dbReference type="EC" id="2.3.2.26" evidence="3"/>
<keyword evidence="5 6" id="KW-0833">Ubl conjugation pathway</keyword>
<proteinExistence type="inferred from homology"/>
<evidence type="ECO:0000256" key="1">
    <source>
        <dbReference type="ARBA" id="ARBA00000885"/>
    </source>
</evidence>
<feature type="compositionally biased region" description="Basic and acidic residues" evidence="7">
    <location>
        <begin position="1"/>
        <end position="21"/>
    </location>
</feature>
<dbReference type="InterPro" id="IPR011989">
    <property type="entry name" value="ARM-like"/>
</dbReference>
<dbReference type="PANTHER" id="PTHR45670">
    <property type="entry name" value="E3 UBIQUITIN-PROTEIN LIGASE TRIP12"/>
    <property type="match status" value="1"/>
</dbReference>
<dbReference type="InterPro" id="IPR000569">
    <property type="entry name" value="HECT_dom"/>
</dbReference>
<dbReference type="Gene3D" id="3.90.1750.10">
    <property type="entry name" value="Hect, E3 ligase catalytic domains"/>
    <property type="match status" value="1"/>
</dbReference>
<sequence length="1550" mass="172060">MDSRGRKRVEMNDQLPVDKRACTSSAQTHIDSVSEPPDYCEMETAAATTTSSSASASVEGDKDSAYGSCDSDGLDESEQGGHQGYRGYYHRRVSEDQERFRRILSSLKDDGCADRQLSALTELSDVLSFCTESSIACFSGETFAPVLVKLAKHESNTDIVLLAIRVVTYLCDVSPRSSSYLVRHNVVPALCAQLMAIEYLDVAEQCLQALEKISRDHPIACLEAGAVMATLNYIDFFSTSIQMVALSTVANICKRLPSDKSSSLMDAVPIFCNLLQYEDRKVVDNVCLCLMRIVERIDNSSELLDELSKRGLIHQVLQLISSKSRITISQHISVGLIGVLCRLASYSVAAVKTLLELNVGCSLKHILSTCGLSSGISYPTANDGQCNQVHEVLKLLNELLPQARKNEDISPTVDKEKILRDQPELLQQLGIEILPVLIQVVNSGANLYICYGCLSVINKFVYFSRSDMLVELLKDSNISSFLTGVFAQKNRHMLISVLNIVENILLKLPDVFLDIFIREGVIYVIDSLLKPEKCSWLTFPTSSGIQVSSGSSSKSTVNDITRCLCFAFDNDCLPLSKRKSCLLDKDCVETLGAHIKSTYFTSNPQNLQIGLTETIQNLRNLCSLLTDKVQASMNGGTCAHNQQEEQLFDILYRIMAELRGRECMSTIEFIESGIVKSLVTYLSSVHVEREVASQLSLFNGSNVFKRLGLFAKLVSSPTGFNPQGMPLAMLVKKLQNALASLENFPVILSRVSKSNNRFATIPHGRCTGSPCMKVHFVREKGETELHEYGVNVATVEPFSSLDAIEKFLWPKVCPIRDEREKTMAGRLGAGGHSKDAVSQEGMDQKSVKGTDSVPSIFAEAPSTESPTLSPNSCTVPKTQDLANGPILSNVTTTCNVSSAYKEDITLSNGDDSPKLAFYFDGKHIDRRLTLYQVIIQQKGMTEQDLVVGPKFWNEVYEVMYGQAEEIKQCHSNECVDEAQISSGCSSPEKLWQNVPFSSSMLRYKLPFDLDLSDPTYELIHLLKILYGINRFSFQLLSMDKILAYTRGERKDLDDLGRIVAVLPQAEFMNIKLTEKIEQQMRDPLVVSAGSMPSWCCQLVVSCPYLFGFESRCKYFRLTTFGSSRFQPSSGLQSSNRSSNAPDDRHDNTGGSLKKKVQVCRNSILASAAKMMDLHAHHQNVLEVEYDDEVGSGLGPTLEFYTLVSHEFQKTGLGMWRGDLDNSSMGKKIVADSTGFLTAPLGVFPRPWLSDLIASNNIQFSEVIKRFILLGQVVAKALQDGRVLDIQFSKAFYKLILEQELTIFDIHTIDPELGRTLLEFQAIVDRKKLLDSVSETAFASELCFRSTKIEDLCLDFTLPGYPNCVLVPGHELKSVNLANLEEYVKLVVDATVHGAISRQVEAFKYGFNQVFPIKNLQIFTEEELEHLLCGERGVLSTNSLLEHIKFDHGYSPSSPAMVNLLEIIQEFGFEQQRAFLQFVTGAPRLPPGGLAALNPKLTIVRKHCSESIEGDLPSVMTCANYLKLPPYSSKERMRERLLYAITDGQGSFHLS</sequence>
<comment type="similarity">
    <text evidence="2">Belongs to the UPL family. K-HECT subfamily.</text>
</comment>
<comment type="caution">
    <text evidence="9">The sequence shown here is derived from an EMBL/GenBank/DDBJ whole genome shotgun (WGS) entry which is preliminary data.</text>
</comment>
<feature type="compositionally biased region" description="Low complexity" evidence="7">
    <location>
        <begin position="1128"/>
        <end position="1138"/>
    </location>
</feature>
<dbReference type="InterPro" id="IPR045322">
    <property type="entry name" value="HECTD1/TRIP12-like"/>
</dbReference>
<dbReference type="PANTHER" id="PTHR45670:SF10">
    <property type="entry name" value="E3 UBIQUITIN-PROTEIN LIGASE UPL4"/>
    <property type="match status" value="1"/>
</dbReference>
<dbReference type="PROSITE" id="PS50237">
    <property type="entry name" value="HECT"/>
    <property type="match status" value="1"/>
</dbReference>
<dbReference type="Gene3D" id="3.30.2410.10">
    <property type="entry name" value="Hect, E3 ligase catalytic domain"/>
    <property type="match status" value="1"/>
</dbReference>
<gene>
    <name evidence="9" type="ORF">Sjap_013965</name>
</gene>
<accession>A0AAP0IZ11</accession>
<feature type="region of interest" description="Disordered" evidence="7">
    <location>
        <begin position="1125"/>
        <end position="1151"/>
    </location>
</feature>
<feature type="region of interest" description="Disordered" evidence="7">
    <location>
        <begin position="1"/>
        <end position="87"/>
    </location>
</feature>
<keyword evidence="10" id="KW-1185">Reference proteome</keyword>
<organism evidence="9 10">
    <name type="scientific">Stephania japonica</name>
    <dbReference type="NCBI Taxonomy" id="461633"/>
    <lineage>
        <taxon>Eukaryota</taxon>
        <taxon>Viridiplantae</taxon>
        <taxon>Streptophyta</taxon>
        <taxon>Embryophyta</taxon>
        <taxon>Tracheophyta</taxon>
        <taxon>Spermatophyta</taxon>
        <taxon>Magnoliopsida</taxon>
        <taxon>Ranunculales</taxon>
        <taxon>Menispermaceae</taxon>
        <taxon>Menispermoideae</taxon>
        <taxon>Cissampelideae</taxon>
        <taxon>Stephania</taxon>
    </lineage>
</organism>
<dbReference type="EMBL" id="JBBNAE010000005">
    <property type="protein sequence ID" value="KAK9124363.1"/>
    <property type="molecule type" value="Genomic_DNA"/>
</dbReference>
<dbReference type="CDD" id="cd00078">
    <property type="entry name" value="HECTc"/>
    <property type="match status" value="1"/>
</dbReference>
<reference evidence="9 10" key="1">
    <citation type="submission" date="2024-01" db="EMBL/GenBank/DDBJ databases">
        <title>Genome assemblies of Stephania.</title>
        <authorList>
            <person name="Yang L."/>
        </authorList>
    </citation>
    <scope>NUCLEOTIDE SEQUENCE [LARGE SCALE GENOMIC DNA]</scope>
    <source>
        <strain evidence="9">QJT</strain>
        <tissue evidence="9">Leaf</tissue>
    </source>
</reference>
<feature type="region of interest" description="Disordered" evidence="7">
    <location>
        <begin position="826"/>
        <end position="850"/>
    </location>
</feature>
<dbReference type="GO" id="GO:0043161">
    <property type="term" value="P:proteasome-mediated ubiquitin-dependent protein catabolic process"/>
    <property type="evidence" value="ECO:0007669"/>
    <property type="project" value="TreeGrafter"/>
</dbReference>
<feature type="domain" description="HECT" evidence="8">
    <location>
        <begin position="1169"/>
        <end position="1550"/>
    </location>
</feature>
<dbReference type="Gene3D" id="1.25.10.10">
    <property type="entry name" value="Leucine-rich Repeat Variant"/>
    <property type="match status" value="1"/>
</dbReference>
<evidence type="ECO:0000256" key="3">
    <source>
        <dbReference type="ARBA" id="ARBA00012485"/>
    </source>
</evidence>
<dbReference type="Pfam" id="PF25579">
    <property type="entry name" value="TPR_TRIP12_N"/>
    <property type="match status" value="1"/>
</dbReference>
<feature type="compositionally biased region" description="Polar residues" evidence="7">
    <location>
        <begin position="22"/>
        <end position="31"/>
    </location>
</feature>
<evidence type="ECO:0000313" key="9">
    <source>
        <dbReference type="EMBL" id="KAK9124363.1"/>
    </source>
</evidence>
<protein>
    <recommendedName>
        <fullName evidence="3">HECT-type E3 ubiquitin transferase</fullName>
        <ecNumber evidence="3">2.3.2.26</ecNumber>
    </recommendedName>
</protein>
<dbReference type="GO" id="GO:0061630">
    <property type="term" value="F:ubiquitin protein ligase activity"/>
    <property type="evidence" value="ECO:0007669"/>
    <property type="project" value="UniProtKB-EC"/>
</dbReference>
<dbReference type="Pfam" id="PF00632">
    <property type="entry name" value="HECT"/>
    <property type="match status" value="1"/>
</dbReference>
<feature type="compositionally biased region" description="Basic and acidic residues" evidence="7">
    <location>
        <begin position="832"/>
        <end position="848"/>
    </location>
</feature>
<keyword evidence="4" id="KW-0808">Transferase</keyword>
<dbReference type="SUPFAM" id="SSF48371">
    <property type="entry name" value="ARM repeat"/>
    <property type="match status" value="1"/>
</dbReference>
<dbReference type="GO" id="GO:0000209">
    <property type="term" value="P:protein polyubiquitination"/>
    <property type="evidence" value="ECO:0007669"/>
    <property type="project" value="TreeGrafter"/>
</dbReference>
<evidence type="ECO:0000256" key="2">
    <source>
        <dbReference type="ARBA" id="ARBA00006331"/>
    </source>
</evidence>
<dbReference type="InterPro" id="IPR016024">
    <property type="entry name" value="ARM-type_fold"/>
</dbReference>
<name>A0AAP0IZ11_9MAGN</name>